<feature type="compositionally biased region" description="Polar residues" evidence="2">
    <location>
        <begin position="1763"/>
        <end position="1776"/>
    </location>
</feature>
<feature type="region of interest" description="Disordered" evidence="2">
    <location>
        <begin position="13"/>
        <end position="142"/>
    </location>
</feature>
<dbReference type="InterPro" id="IPR008145">
    <property type="entry name" value="GK/Ca_channel_bsu"/>
</dbReference>
<feature type="compositionally biased region" description="Polar residues" evidence="2">
    <location>
        <begin position="550"/>
        <end position="567"/>
    </location>
</feature>
<evidence type="ECO:0000259" key="5">
    <source>
        <dbReference type="PROSITE" id="PS51145"/>
    </source>
</evidence>
<keyword evidence="1" id="KW-0728">SH3 domain</keyword>
<dbReference type="Gene3D" id="2.30.30.40">
    <property type="entry name" value="SH3 Domains"/>
    <property type="match status" value="1"/>
</dbReference>
<feature type="domain" description="PDZ" evidence="4">
    <location>
        <begin position="327"/>
        <end position="414"/>
    </location>
</feature>
<feature type="compositionally biased region" description="Polar residues" evidence="2">
    <location>
        <begin position="1215"/>
        <end position="1230"/>
    </location>
</feature>
<feature type="region of interest" description="Disordered" evidence="2">
    <location>
        <begin position="1158"/>
        <end position="1238"/>
    </location>
</feature>
<feature type="compositionally biased region" description="Pro residues" evidence="2">
    <location>
        <begin position="1496"/>
        <end position="1505"/>
    </location>
</feature>
<feature type="region of interest" description="Disordered" evidence="2">
    <location>
        <begin position="1454"/>
        <end position="1510"/>
    </location>
</feature>
<evidence type="ECO:0000259" key="3">
    <source>
        <dbReference type="PROSITE" id="PS50052"/>
    </source>
</evidence>
<feature type="compositionally biased region" description="Basic and acidic residues" evidence="2">
    <location>
        <begin position="92"/>
        <end position="107"/>
    </location>
</feature>
<evidence type="ECO:0000313" key="6">
    <source>
        <dbReference type="EMBL" id="KAH9506630.1"/>
    </source>
</evidence>
<feature type="domain" description="PDZ" evidence="4">
    <location>
        <begin position="740"/>
        <end position="813"/>
    </location>
</feature>
<feature type="domain" description="PDZ" evidence="4">
    <location>
        <begin position="437"/>
        <end position="518"/>
    </location>
</feature>
<feature type="compositionally biased region" description="Polar residues" evidence="2">
    <location>
        <begin position="56"/>
        <end position="73"/>
    </location>
</feature>
<dbReference type="CDD" id="cd06727">
    <property type="entry name" value="PDZ1_ZO1-like"/>
    <property type="match status" value="1"/>
</dbReference>
<dbReference type="GO" id="GO:0098609">
    <property type="term" value="P:cell-cell adhesion"/>
    <property type="evidence" value="ECO:0007669"/>
    <property type="project" value="TreeGrafter"/>
</dbReference>
<dbReference type="Proteomes" id="UP000790347">
    <property type="component" value="Unassembled WGS sequence"/>
</dbReference>
<feature type="compositionally biased region" description="Low complexity" evidence="2">
    <location>
        <begin position="1001"/>
        <end position="1012"/>
    </location>
</feature>
<feature type="region of interest" description="Disordered" evidence="2">
    <location>
        <begin position="880"/>
        <end position="917"/>
    </location>
</feature>
<dbReference type="PANTHER" id="PTHR13865:SF28">
    <property type="entry name" value="POLYCHAETOID, ISOFORM O"/>
    <property type="match status" value="1"/>
</dbReference>
<feature type="compositionally biased region" description="Polar residues" evidence="2">
    <location>
        <begin position="1386"/>
        <end position="1398"/>
    </location>
</feature>
<feature type="compositionally biased region" description="Polar residues" evidence="2">
    <location>
        <begin position="679"/>
        <end position="692"/>
    </location>
</feature>
<dbReference type="GO" id="GO:0005923">
    <property type="term" value="C:bicellular tight junction"/>
    <property type="evidence" value="ECO:0007669"/>
    <property type="project" value="TreeGrafter"/>
</dbReference>
<dbReference type="PROSITE" id="PS50106">
    <property type="entry name" value="PDZ"/>
    <property type="match status" value="3"/>
</dbReference>
<feature type="region of interest" description="Disordered" evidence="2">
    <location>
        <begin position="992"/>
        <end position="1012"/>
    </location>
</feature>
<accession>A0A922HV88</accession>
<dbReference type="InterPro" id="IPR001478">
    <property type="entry name" value="PDZ"/>
</dbReference>
<dbReference type="GO" id="GO:0050839">
    <property type="term" value="F:cell adhesion molecule binding"/>
    <property type="evidence" value="ECO:0007669"/>
    <property type="project" value="TreeGrafter"/>
</dbReference>
<feature type="domain" description="Guanylate kinase-like" evidence="3">
    <location>
        <begin position="1019"/>
        <end position="1123"/>
    </location>
</feature>
<dbReference type="SMART" id="SM00228">
    <property type="entry name" value="PDZ"/>
    <property type="match status" value="3"/>
</dbReference>
<keyword evidence="7" id="KW-1185">Reference proteome</keyword>
<evidence type="ECO:0000256" key="1">
    <source>
        <dbReference type="ARBA" id="ARBA00022443"/>
    </source>
</evidence>
<dbReference type="InterPro" id="IPR027417">
    <property type="entry name" value="P-loop_NTPase"/>
</dbReference>
<dbReference type="PANTHER" id="PTHR13865">
    <property type="entry name" value="TIGHT JUNCTION PROTEIN"/>
    <property type="match status" value="1"/>
</dbReference>
<dbReference type="Pfam" id="PF00595">
    <property type="entry name" value="PDZ"/>
    <property type="match status" value="3"/>
</dbReference>
<reference evidence="6" key="1">
    <citation type="submission" date="2013-05" db="EMBL/GenBank/DDBJ databases">
        <authorList>
            <person name="Yim A.K.Y."/>
            <person name="Chan T.F."/>
            <person name="Ji K.M."/>
            <person name="Liu X.Y."/>
            <person name="Zhou J.W."/>
            <person name="Li R.Q."/>
            <person name="Yang K.Y."/>
            <person name="Li J."/>
            <person name="Li M."/>
            <person name="Law P.T.W."/>
            <person name="Wu Y.L."/>
            <person name="Cai Z.L."/>
            <person name="Qin H."/>
            <person name="Bao Y."/>
            <person name="Leung R.K.K."/>
            <person name="Ng P.K.S."/>
            <person name="Zou J."/>
            <person name="Zhong X.J."/>
            <person name="Ran P.X."/>
            <person name="Zhong N.S."/>
            <person name="Liu Z.G."/>
            <person name="Tsui S.K.W."/>
        </authorList>
    </citation>
    <scope>NUCLEOTIDE SEQUENCE</scope>
    <source>
        <strain evidence="6">Derf</strain>
        <tissue evidence="6">Whole organism</tissue>
    </source>
</reference>
<feature type="compositionally biased region" description="Basic and acidic residues" evidence="2">
    <location>
        <begin position="119"/>
        <end position="136"/>
    </location>
</feature>
<feature type="region of interest" description="Disordered" evidence="2">
    <location>
        <begin position="175"/>
        <end position="207"/>
    </location>
</feature>
<feature type="compositionally biased region" description="Low complexity" evidence="2">
    <location>
        <begin position="693"/>
        <end position="712"/>
    </location>
</feature>
<feature type="compositionally biased region" description="Low complexity" evidence="2">
    <location>
        <begin position="40"/>
        <end position="55"/>
    </location>
</feature>
<dbReference type="InterPro" id="IPR001452">
    <property type="entry name" value="SH3_domain"/>
</dbReference>
<dbReference type="SUPFAM" id="SSF52540">
    <property type="entry name" value="P-loop containing nucleoside triphosphate hydrolases"/>
    <property type="match status" value="1"/>
</dbReference>
<organism evidence="6 7">
    <name type="scientific">Dermatophagoides farinae</name>
    <name type="common">American house dust mite</name>
    <dbReference type="NCBI Taxonomy" id="6954"/>
    <lineage>
        <taxon>Eukaryota</taxon>
        <taxon>Metazoa</taxon>
        <taxon>Ecdysozoa</taxon>
        <taxon>Arthropoda</taxon>
        <taxon>Chelicerata</taxon>
        <taxon>Arachnida</taxon>
        <taxon>Acari</taxon>
        <taxon>Acariformes</taxon>
        <taxon>Sarcoptiformes</taxon>
        <taxon>Astigmata</taxon>
        <taxon>Psoroptidia</taxon>
        <taxon>Analgoidea</taxon>
        <taxon>Pyroglyphidae</taxon>
        <taxon>Dermatophagoidinae</taxon>
        <taxon>Dermatophagoides</taxon>
    </lineage>
</organism>
<dbReference type="InterPro" id="IPR036034">
    <property type="entry name" value="PDZ_sf"/>
</dbReference>
<feature type="region of interest" description="Disordered" evidence="2">
    <location>
        <begin position="1315"/>
        <end position="1403"/>
    </location>
</feature>
<protein>
    <submittedName>
        <fullName evidence="6">Tight junction protein ZO-2</fullName>
    </submittedName>
</protein>
<dbReference type="InterPro" id="IPR008144">
    <property type="entry name" value="Guanylate_kin-like_dom"/>
</dbReference>
<dbReference type="Pfam" id="PF00625">
    <property type="entry name" value="Guanylate_kin"/>
    <property type="match status" value="1"/>
</dbReference>
<gene>
    <name evidence="6" type="primary">TJP2</name>
    <name evidence="6" type="ORF">DERF_011354</name>
</gene>
<proteinExistence type="predicted"/>
<dbReference type="PROSITE" id="PS50052">
    <property type="entry name" value="GUANYLATE_KINASE_2"/>
    <property type="match status" value="1"/>
</dbReference>
<feature type="compositionally biased region" description="Polar residues" evidence="2">
    <location>
        <begin position="1739"/>
        <end position="1750"/>
    </location>
</feature>
<feature type="compositionally biased region" description="Polar residues" evidence="2">
    <location>
        <begin position="580"/>
        <end position="615"/>
    </location>
</feature>
<dbReference type="SMART" id="SM00072">
    <property type="entry name" value="GuKc"/>
    <property type="match status" value="1"/>
</dbReference>
<dbReference type="CDD" id="cd11859">
    <property type="entry name" value="SH3_ZO"/>
    <property type="match status" value="1"/>
</dbReference>
<feature type="compositionally biased region" description="Basic residues" evidence="2">
    <location>
        <begin position="16"/>
        <end position="29"/>
    </location>
</feature>
<dbReference type="Gene3D" id="3.40.50.300">
    <property type="entry name" value="P-loop containing nucleotide triphosphate hydrolases"/>
    <property type="match status" value="1"/>
</dbReference>
<sequence>MFRRFYCKIFSSEQRSRRRTSSMMKKKRKTEPTRKKEKQSLSSSSSLLMKGSSKSGNVPTGHNSYRQSNSVTPLNKKRSSSSSSSRIKSRRDHHDDHLNANKNDEHSKRSRRTNSLPKSNDKSKNGSKTYDNKNDNGNHMFKHNVSNWLTNFNHLHSHTCQDGQVEKQNNIQTIIQSPKNRNPDNDQSNRGHGGHYIPSSLPSRNGGRESFIQVQNFGQQLWPHQERQVQQQRQQQQIVRPFGQIDANGYVKTTLTKSLGPPLPLSSWSLCHPEYNRRQQQPSINRSGLMVGRHKHQPLPFTSTTTNMDQSIPYSLGGERVGWEYHDITLSRVPVYGFGIAVSGGRDNPHFMNGDPSIAISDVLKAGPAEGKLLVNDRVISANGISLENVDYSQAIHVLRECGNTVNLLIKRRALISTMNSTHFSSVNDANNNNLIKITLTKNSKKEDLGIVLGCKIFVKEIVNRNLTTNGDKENHLQEGDVIQKINNTNVENLSLKEAKKLLDNCKDKLTLVVRRDMMINQNFLNENRNYINGHSRSNSGISNMFRQQHQHLTQKWPQNGYESSAQSPLPNTSLSNNNELANDNVNHGQSPYNSSSIATMANSRSTNGWSNQNLYVQPPTRMNDSSLINGNHDTTRNRELINGNIDHCEPSSTSSMNTSETVISPTAKLSYRPLPQKPTATTSSSSSIQLGETTESTNTNMVTTSSNVNSNPETVVDQEISLIPKTQINNEIRYIAFQKEGSVGIRLTGGNEVGIFVTAVQPGSPAYQQGLQVADKILKANNVDMKDFTREEAVLYLLRIKDRIELYVQNCKEEYENIVAKQKGDSFYIRVHFNYDSEGKGELSFHDGDVFHVVDTLFNGVVGSWFVYRLGRNNQEIQKGSIPNKSRADELATEQRLENRSKKSNSGTDDLSITETGSSRRSNFFKRRRSARRSKSLCRENWEDILFGDANSKFQAYERVALRHPGFVRPVIFFGPLADIAREKLLRDYPDKFESPQSMNSSNEESTKNSKLNNSGIVRLSAIKEIIEHGKHALLDITPSAVDRLNYAQFYPIVIFMRVENKSIVKELRNRSSTKNTVHRSSRKLFEQSIKLEKIWHHVFTSSITLTSGGDLWYKKLREIIDKQQTQNVWMSEFKPDESISDDFLFPMNSISRLSYASSPESDLDISMNDGKMDDDDDNENRDKDKDGGFLSSTSGGRLAKSSSDPSLAKIDPASTTAETMVSFETNTPKADETKSIENQSTMPIKNDQQSPSSPNNKQIPLHLLLKKELTKNNSFQKRMEQQQQIDNIPITEYPTLKLGDTQSMSLDRTAVGVNAESPLPPPPPFPPLPQPATSNSSKLAVEIPPRIDRNSKPSRFRSAHERLFGSSSSSKATQPAPPLPPPTSVASSVHNGSNGHQYDDSDYINTTVFEYATDKLQKIEQSVDQHMMEQKNSVLPRTTGSFINDPYKFTRSAAQSVQPKPSSLERTKKPLPPPLPAPANGKTESPGYLQHPTKTPPSPPPKPKLNNHSLQYQMNAMTLNDNRQQMLNNGSKPYMSTTNMMHDRNHQQGYGDYDNMPPLYPLKVPPKRALNTVATNSSEMSNGPPGYYQSLPHSSYHHGYPTSKDHSIHQRYSSHAETISNFINGTTTYNNTDMNGNLNMKDRTAYIDSMQGVKANKVAVHMDPSANHYNHSQPNYDNLCYPSSSGLYMNSTANYMPPPPPLQQQQPNDNTYLNFPFNVRTFENPVGYDHHGPMASSMMNDMNGHNGQPSPLPPPPPLPTYSRSNNPTPNIVQPIPQQARQSGLYLDLSSNRENRGSAFELYQRKPMDTSSARISTTTPGSPMFHGLPPPPPLLPVNDFNLANMYTNIDEINSSSQSSSITRFARGTGGGGDNNTFWNGNSNGSGAKSMDQSTVIATARGIFGSEGGSLVSAETGVSIIIPPHAIPEGVTQEIYFKVCEDNKLAPPLDRNLGETLLSPTVMCGPHGLRFNIPIELRLPHCAIVNPESWSFALKSSDINNGEPTGWRNISLNNECDRINANNFNEQFVSVLVDHF</sequence>
<dbReference type="SMART" id="SM00218">
    <property type="entry name" value="ZU5"/>
    <property type="match status" value="1"/>
</dbReference>
<feature type="compositionally biased region" description="Low complexity" evidence="2">
    <location>
        <begin position="568"/>
        <end position="579"/>
    </location>
</feature>
<dbReference type="GO" id="GO:0150105">
    <property type="term" value="P:protein localization to cell-cell junction"/>
    <property type="evidence" value="ECO:0007669"/>
    <property type="project" value="TreeGrafter"/>
</dbReference>
<feature type="compositionally biased region" description="Basic and acidic residues" evidence="2">
    <location>
        <begin position="887"/>
        <end position="902"/>
    </location>
</feature>
<feature type="domain" description="ZU5" evidence="5">
    <location>
        <begin position="1898"/>
        <end position="2033"/>
    </location>
</feature>
<dbReference type="SUPFAM" id="SSF50044">
    <property type="entry name" value="SH3-domain"/>
    <property type="match status" value="1"/>
</dbReference>
<dbReference type="EMBL" id="ASGP02000005">
    <property type="protein sequence ID" value="KAH9506630.1"/>
    <property type="molecule type" value="Genomic_DNA"/>
</dbReference>
<feature type="region of interest" description="Disordered" evidence="2">
    <location>
        <begin position="672"/>
        <end position="712"/>
    </location>
</feature>
<feature type="region of interest" description="Disordered" evidence="2">
    <location>
        <begin position="550"/>
        <end position="615"/>
    </location>
</feature>
<dbReference type="PROSITE" id="PS51145">
    <property type="entry name" value="ZU5"/>
    <property type="match status" value="1"/>
</dbReference>
<dbReference type="Pfam" id="PF00791">
    <property type="entry name" value="ZU5"/>
    <property type="match status" value="1"/>
</dbReference>
<dbReference type="Gene3D" id="2.60.220.30">
    <property type="match status" value="1"/>
</dbReference>
<comment type="caution">
    <text evidence="6">The sequence shown here is derived from an EMBL/GenBank/DDBJ whole genome shotgun (WGS) entry which is preliminary data.</text>
</comment>
<dbReference type="GO" id="GO:0005886">
    <property type="term" value="C:plasma membrane"/>
    <property type="evidence" value="ECO:0007669"/>
    <property type="project" value="TreeGrafter"/>
</dbReference>
<dbReference type="CDD" id="cd06729">
    <property type="entry name" value="PDZ3_ZO1-like_domain"/>
    <property type="match status" value="1"/>
</dbReference>
<dbReference type="InterPro" id="IPR036028">
    <property type="entry name" value="SH3-like_dom_sf"/>
</dbReference>
<dbReference type="GO" id="GO:0045216">
    <property type="term" value="P:cell-cell junction organization"/>
    <property type="evidence" value="ECO:0007669"/>
    <property type="project" value="TreeGrafter"/>
</dbReference>
<evidence type="ECO:0000259" key="4">
    <source>
        <dbReference type="PROSITE" id="PS50106"/>
    </source>
</evidence>
<dbReference type="CDD" id="cd06728">
    <property type="entry name" value="PDZ2_ZO1-like_ds"/>
    <property type="match status" value="1"/>
</dbReference>
<dbReference type="Gene3D" id="2.30.42.10">
    <property type="match status" value="3"/>
</dbReference>
<name>A0A922HV88_DERFA</name>
<evidence type="ECO:0000256" key="2">
    <source>
        <dbReference type="SAM" id="MobiDB-lite"/>
    </source>
</evidence>
<feature type="compositionally biased region" description="Pro residues" evidence="2">
    <location>
        <begin position="1320"/>
        <end position="1332"/>
    </location>
</feature>
<feature type="compositionally biased region" description="Pro residues" evidence="2">
    <location>
        <begin position="1752"/>
        <end position="1761"/>
    </location>
</feature>
<dbReference type="InterPro" id="IPR000906">
    <property type="entry name" value="ZU5_dom"/>
</dbReference>
<reference evidence="6" key="2">
    <citation type="journal article" date="2022" name="Res Sq">
        <title>Comparative Genomics Reveals Insights into the Divergent Evolution of Astigmatic Mites and Household Pest Adaptations.</title>
        <authorList>
            <person name="Xiong Q."/>
            <person name="Wan A.T.-Y."/>
            <person name="Liu X.-Y."/>
            <person name="Fung C.S.-H."/>
            <person name="Xiao X."/>
            <person name="Malainual N."/>
            <person name="Hou J."/>
            <person name="Wang L."/>
            <person name="Wang M."/>
            <person name="Yang K."/>
            <person name="Cui Y."/>
            <person name="Leung E."/>
            <person name="Nong W."/>
            <person name="Shin S.-K."/>
            <person name="Au S."/>
            <person name="Jeong K.Y."/>
            <person name="Chew F.T."/>
            <person name="Hui J."/>
            <person name="Leung T.F."/>
            <person name="Tungtrongchitr A."/>
            <person name="Zhong N."/>
            <person name="Liu Z."/>
            <person name="Tsui S."/>
        </authorList>
    </citation>
    <scope>NUCLEOTIDE SEQUENCE</scope>
    <source>
        <strain evidence="6">Derf</strain>
        <tissue evidence="6">Whole organism</tissue>
    </source>
</reference>
<dbReference type="Pfam" id="PF07653">
    <property type="entry name" value="SH3_2"/>
    <property type="match status" value="1"/>
</dbReference>
<feature type="compositionally biased region" description="Polar residues" evidence="2">
    <location>
        <begin position="1192"/>
        <end position="1207"/>
    </location>
</feature>
<dbReference type="SUPFAM" id="SSF50156">
    <property type="entry name" value="PDZ domain-like"/>
    <property type="match status" value="3"/>
</dbReference>
<evidence type="ECO:0000313" key="7">
    <source>
        <dbReference type="Proteomes" id="UP000790347"/>
    </source>
</evidence>
<feature type="region of interest" description="Disordered" evidence="2">
    <location>
        <begin position="1734"/>
        <end position="1776"/>
    </location>
</feature>
<feature type="compositionally biased region" description="Polar residues" evidence="2">
    <location>
        <begin position="905"/>
        <end position="917"/>
    </location>
</feature>
<feature type="compositionally biased region" description="Polar residues" evidence="2">
    <location>
        <begin position="1454"/>
        <end position="1463"/>
    </location>
</feature>